<feature type="domain" description="VOC" evidence="1">
    <location>
        <begin position="7"/>
        <end position="121"/>
    </location>
</feature>
<organism evidence="2 3">
    <name type="scientific">Jeotgalibacillus campisalis</name>
    <dbReference type="NCBI Taxonomy" id="220754"/>
    <lineage>
        <taxon>Bacteria</taxon>
        <taxon>Bacillati</taxon>
        <taxon>Bacillota</taxon>
        <taxon>Bacilli</taxon>
        <taxon>Bacillales</taxon>
        <taxon>Caryophanaceae</taxon>
        <taxon>Jeotgalibacillus</taxon>
    </lineage>
</organism>
<dbReference type="PROSITE" id="PS51819">
    <property type="entry name" value="VOC"/>
    <property type="match status" value="1"/>
</dbReference>
<dbReference type="PATRIC" id="fig|220754.4.peg.151"/>
<dbReference type="AlphaFoldDB" id="A0A0C2SFW2"/>
<dbReference type="Proteomes" id="UP000031972">
    <property type="component" value="Unassembled WGS sequence"/>
</dbReference>
<reference evidence="2 3" key="1">
    <citation type="submission" date="2015-01" db="EMBL/GenBank/DDBJ databases">
        <title>Jeotgalibacillus campisalis genome sequencing.</title>
        <authorList>
            <person name="Goh K.M."/>
            <person name="Chan K.-G."/>
            <person name="Yaakop A.S."/>
            <person name="Ee R."/>
            <person name="Gan H.M."/>
            <person name="Chan C.S."/>
        </authorList>
    </citation>
    <scope>NUCLEOTIDE SEQUENCE [LARGE SCALE GENOMIC DNA]</scope>
    <source>
        <strain evidence="2 3">SF-57</strain>
    </source>
</reference>
<proteinExistence type="predicted"/>
<protein>
    <submittedName>
        <fullName evidence="2">Glyoxalase</fullName>
    </submittedName>
</protein>
<dbReference type="OrthoDB" id="9813630at2"/>
<dbReference type="EMBL" id="JXRR01000001">
    <property type="protein sequence ID" value="KIL52819.1"/>
    <property type="molecule type" value="Genomic_DNA"/>
</dbReference>
<evidence type="ECO:0000313" key="2">
    <source>
        <dbReference type="EMBL" id="KIL52819.1"/>
    </source>
</evidence>
<dbReference type="SUPFAM" id="SSF54593">
    <property type="entry name" value="Glyoxalase/Bleomycin resistance protein/Dihydroxybiphenyl dioxygenase"/>
    <property type="match status" value="1"/>
</dbReference>
<dbReference type="InterPro" id="IPR029068">
    <property type="entry name" value="Glyas_Bleomycin-R_OHBP_Dase"/>
</dbReference>
<sequence length="124" mass="13857">MSFSFQGIDHVQLVAPEGHEEKARDFYSGVLGLREIPKPENLRGRGGCWFACGPQEIHIGSLEPFSAPKKAHPALVVTGLNDLRIHLEGASYTIDEEEPIAGRDRLFVEDPFGNRIEFLEYHAL</sequence>
<dbReference type="Pfam" id="PF00903">
    <property type="entry name" value="Glyoxalase"/>
    <property type="match status" value="1"/>
</dbReference>
<dbReference type="PANTHER" id="PTHR39175">
    <property type="entry name" value="FAMILY PROTEIN, PUTATIVE (AFU_ORTHOLOGUE AFUA_3G15060)-RELATED"/>
    <property type="match status" value="1"/>
</dbReference>
<evidence type="ECO:0000313" key="3">
    <source>
        <dbReference type="Proteomes" id="UP000031972"/>
    </source>
</evidence>
<accession>A0A0C2SFW2</accession>
<dbReference type="Gene3D" id="3.10.180.10">
    <property type="entry name" value="2,3-Dihydroxybiphenyl 1,2-Dioxygenase, domain 1"/>
    <property type="match status" value="1"/>
</dbReference>
<name>A0A0C2SFW2_9BACL</name>
<dbReference type="PANTHER" id="PTHR39175:SF1">
    <property type="entry name" value="FAMILY PROTEIN, PUTATIVE (AFU_ORTHOLOGUE AFUA_3G15060)-RELATED"/>
    <property type="match status" value="1"/>
</dbReference>
<dbReference type="InterPro" id="IPR037523">
    <property type="entry name" value="VOC_core"/>
</dbReference>
<gene>
    <name evidence="2" type="ORF">KR50_01480</name>
</gene>
<evidence type="ECO:0000259" key="1">
    <source>
        <dbReference type="PROSITE" id="PS51819"/>
    </source>
</evidence>
<dbReference type="InterPro" id="IPR004360">
    <property type="entry name" value="Glyas_Fos-R_dOase_dom"/>
</dbReference>
<dbReference type="RefSeq" id="WP_041053600.1">
    <property type="nucleotide sequence ID" value="NZ_JXRR01000001.1"/>
</dbReference>
<comment type="caution">
    <text evidence="2">The sequence shown here is derived from an EMBL/GenBank/DDBJ whole genome shotgun (WGS) entry which is preliminary data.</text>
</comment>
<keyword evidence="3" id="KW-1185">Reference proteome</keyword>